<accession>A0ABS0T6S9</accession>
<gene>
    <name evidence="1" type="ORF">HHH54_01500</name>
</gene>
<dbReference type="Proteomes" id="UP000751852">
    <property type="component" value="Unassembled WGS sequence"/>
</dbReference>
<evidence type="ECO:0008006" key="3">
    <source>
        <dbReference type="Google" id="ProtNLM"/>
    </source>
</evidence>
<proteinExistence type="predicted"/>
<keyword evidence="2" id="KW-1185">Reference proteome</keyword>
<comment type="caution">
    <text evidence="1">The sequence shown here is derived from an EMBL/GenBank/DDBJ whole genome shotgun (WGS) entry which is preliminary data.</text>
</comment>
<organism evidence="1 2">
    <name type="scientific">Staphylococcus canis</name>
    <dbReference type="NCBI Taxonomy" id="2724942"/>
    <lineage>
        <taxon>Bacteria</taxon>
        <taxon>Bacillati</taxon>
        <taxon>Bacillota</taxon>
        <taxon>Bacilli</taxon>
        <taxon>Bacillales</taxon>
        <taxon>Staphylococcaceae</taxon>
        <taxon>Staphylococcus</taxon>
    </lineage>
</organism>
<dbReference type="EMBL" id="JABANU010000002">
    <property type="protein sequence ID" value="MBI5974270.1"/>
    <property type="molecule type" value="Genomic_DNA"/>
</dbReference>
<sequence length="105" mass="12173">MFTKKDWPLLIPVAIGTALASSYFYVLNRNKSQYYPADKIIDSVRSYFKDVTGSYILYEPTIYQKFGIEYEVYKGGVSAERNGKVYNYEFIADAYNGQVIDIYEI</sequence>
<evidence type="ECO:0000313" key="1">
    <source>
        <dbReference type="EMBL" id="MBI5974270.1"/>
    </source>
</evidence>
<name>A0ABS0T6S9_9STAP</name>
<reference evidence="1 2" key="1">
    <citation type="submission" date="2020-04" db="EMBL/GenBank/DDBJ databases">
        <title>Staphylococcus species from domestic dog.</title>
        <authorList>
            <person name="Paterson G.K."/>
        </authorList>
    </citation>
    <scope>NUCLEOTIDE SEQUENCE [LARGE SCALE GENOMIC DNA]</scope>
    <source>
        <strain evidence="1 2">H16/1A</strain>
    </source>
</reference>
<evidence type="ECO:0000313" key="2">
    <source>
        <dbReference type="Proteomes" id="UP000751852"/>
    </source>
</evidence>
<protein>
    <recommendedName>
        <fullName evidence="3">Peptidase propeptide and YPEB domain-containing protein</fullName>
    </recommendedName>
</protein>
<dbReference type="RefSeq" id="WP_198617059.1">
    <property type="nucleotide sequence ID" value="NZ_JABANU010000002.1"/>
</dbReference>